<dbReference type="EMBL" id="BPLQ01013792">
    <property type="protein sequence ID" value="GIY74826.1"/>
    <property type="molecule type" value="Genomic_DNA"/>
</dbReference>
<comment type="caution">
    <text evidence="1">The sequence shown here is derived from an EMBL/GenBank/DDBJ whole genome shotgun (WGS) entry which is preliminary data.</text>
</comment>
<keyword evidence="2" id="KW-1185">Reference proteome</keyword>
<reference evidence="1 2" key="1">
    <citation type="submission" date="2021-06" db="EMBL/GenBank/DDBJ databases">
        <title>Caerostris darwini draft genome.</title>
        <authorList>
            <person name="Kono N."/>
            <person name="Arakawa K."/>
        </authorList>
    </citation>
    <scope>NUCLEOTIDE SEQUENCE [LARGE SCALE GENOMIC DNA]</scope>
</reference>
<dbReference type="AlphaFoldDB" id="A0AAV4VWL0"/>
<dbReference type="Proteomes" id="UP001054837">
    <property type="component" value="Unassembled WGS sequence"/>
</dbReference>
<accession>A0AAV4VWL0</accession>
<organism evidence="1 2">
    <name type="scientific">Caerostris darwini</name>
    <dbReference type="NCBI Taxonomy" id="1538125"/>
    <lineage>
        <taxon>Eukaryota</taxon>
        <taxon>Metazoa</taxon>
        <taxon>Ecdysozoa</taxon>
        <taxon>Arthropoda</taxon>
        <taxon>Chelicerata</taxon>
        <taxon>Arachnida</taxon>
        <taxon>Araneae</taxon>
        <taxon>Araneomorphae</taxon>
        <taxon>Entelegynae</taxon>
        <taxon>Araneoidea</taxon>
        <taxon>Araneidae</taxon>
        <taxon>Caerostris</taxon>
    </lineage>
</organism>
<gene>
    <name evidence="1" type="primary">AVEN_44658_1</name>
    <name evidence="1" type="ORF">CDAR_38131</name>
</gene>
<sequence length="112" mass="12464">MVSVPDHWCYVPELANLSMSQQKMLIGHPSNPSCTMYNLNYSQVLDGESFVAPNNTDTYMSCVNGWAYDKQNYDVTAATKISEALCFINKWHVGGHPWRGLPGTSPPSPSHE</sequence>
<name>A0AAV4VWL0_9ARAC</name>
<evidence type="ECO:0000313" key="1">
    <source>
        <dbReference type="EMBL" id="GIY74826.1"/>
    </source>
</evidence>
<proteinExistence type="predicted"/>
<protein>
    <submittedName>
        <fullName evidence="1">Uncharacterized protein</fullName>
    </submittedName>
</protein>
<evidence type="ECO:0000313" key="2">
    <source>
        <dbReference type="Proteomes" id="UP001054837"/>
    </source>
</evidence>